<feature type="domain" description="CinA C-terminal" evidence="1">
    <location>
        <begin position="1"/>
        <end position="121"/>
    </location>
</feature>
<protein>
    <submittedName>
        <fullName evidence="2">Nicotinamide-nucleotide amidohydrolase PncC</fullName>
        <ecNumber evidence="2">3.5.1.42</ecNumber>
    </submittedName>
</protein>
<dbReference type="Pfam" id="PF02464">
    <property type="entry name" value="CinA"/>
    <property type="match status" value="1"/>
</dbReference>
<gene>
    <name evidence="2" type="primary">pncC_29</name>
    <name evidence="2" type="ORF">SDC9_194098</name>
</gene>
<evidence type="ECO:0000313" key="2">
    <source>
        <dbReference type="EMBL" id="MPN46512.1"/>
    </source>
</evidence>
<dbReference type="GO" id="GO:0019159">
    <property type="term" value="F:nicotinamide-nucleotide amidase activity"/>
    <property type="evidence" value="ECO:0007669"/>
    <property type="project" value="UniProtKB-EC"/>
</dbReference>
<dbReference type="AlphaFoldDB" id="A0A645I6U2"/>
<dbReference type="EC" id="3.5.1.42" evidence="2"/>
<dbReference type="InterPro" id="IPR036653">
    <property type="entry name" value="CinA-like_C"/>
</dbReference>
<dbReference type="NCBIfam" id="TIGR00199">
    <property type="entry name" value="PncC_domain"/>
    <property type="match status" value="1"/>
</dbReference>
<keyword evidence="2" id="KW-0378">Hydrolase</keyword>
<sequence length="126" mass="13387">MTDIPGASDVFKGGLTAYANQVKEDVLGVSESTLRTCGAVSIDCAREMVGKVGEKFKTDAALSVTGIAGPGGGTIEKPVGLVYIGVKFRDKLFVKECHFRGGREQIRLRAAAFALNQLRRAILGLE</sequence>
<comment type="caution">
    <text evidence="2">The sequence shown here is derived from an EMBL/GenBank/DDBJ whole genome shotgun (WGS) entry which is preliminary data.</text>
</comment>
<dbReference type="SUPFAM" id="SSF142433">
    <property type="entry name" value="CinA-like"/>
    <property type="match status" value="1"/>
</dbReference>
<name>A0A645I6U2_9ZZZZ</name>
<accession>A0A645I6U2</accession>
<dbReference type="Gene3D" id="3.90.950.20">
    <property type="entry name" value="CinA-like"/>
    <property type="match status" value="1"/>
</dbReference>
<dbReference type="EMBL" id="VSSQ01107243">
    <property type="protein sequence ID" value="MPN46512.1"/>
    <property type="molecule type" value="Genomic_DNA"/>
</dbReference>
<proteinExistence type="predicted"/>
<organism evidence="2">
    <name type="scientific">bioreactor metagenome</name>
    <dbReference type="NCBI Taxonomy" id="1076179"/>
    <lineage>
        <taxon>unclassified sequences</taxon>
        <taxon>metagenomes</taxon>
        <taxon>ecological metagenomes</taxon>
    </lineage>
</organism>
<evidence type="ECO:0000259" key="1">
    <source>
        <dbReference type="Pfam" id="PF02464"/>
    </source>
</evidence>
<reference evidence="2" key="1">
    <citation type="submission" date="2019-08" db="EMBL/GenBank/DDBJ databases">
        <authorList>
            <person name="Kucharzyk K."/>
            <person name="Murdoch R.W."/>
            <person name="Higgins S."/>
            <person name="Loffler F."/>
        </authorList>
    </citation>
    <scope>NUCLEOTIDE SEQUENCE</scope>
</reference>
<dbReference type="InterPro" id="IPR008136">
    <property type="entry name" value="CinA_C"/>
</dbReference>